<reference evidence="1" key="1">
    <citation type="submission" date="2019-08" db="EMBL/GenBank/DDBJ databases">
        <title>Comparative genome analysis confer to the adaptation heavy metal polluted environment.</title>
        <authorList>
            <person name="Li Y."/>
        </authorList>
    </citation>
    <scope>NUCLEOTIDE SEQUENCE [LARGE SCALE GENOMIC DNA]</scope>
    <source>
        <strain evidence="1">P1</strain>
    </source>
</reference>
<dbReference type="EMBL" id="CP043450">
    <property type="protein sequence ID" value="QEM11774.1"/>
    <property type="molecule type" value="Genomic_DNA"/>
</dbReference>
<dbReference type="OrthoDB" id="640499at2"/>
<gene>
    <name evidence="1" type="ORF">DEO27_017655</name>
</gene>
<dbReference type="Pfam" id="PF19875">
    <property type="entry name" value="DUF6348"/>
    <property type="match status" value="1"/>
</dbReference>
<organism evidence="1 2">
    <name type="scientific">Mucilaginibacter rubeus</name>
    <dbReference type="NCBI Taxonomy" id="2027860"/>
    <lineage>
        <taxon>Bacteria</taxon>
        <taxon>Pseudomonadati</taxon>
        <taxon>Bacteroidota</taxon>
        <taxon>Sphingobacteriia</taxon>
        <taxon>Sphingobacteriales</taxon>
        <taxon>Sphingobacteriaceae</taxon>
        <taxon>Mucilaginibacter</taxon>
    </lineage>
</organism>
<evidence type="ECO:0000313" key="1">
    <source>
        <dbReference type="EMBL" id="QEM11774.1"/>
    </source>
</evidence>
<evidence type="ECO:0000313" key="2">
    <source>
        <dbReference type="Proteomes" id="UP000251402"/>
    </source>
</evidence>
<dbReference type="RefSeq" id="WP_112567515.1">
    <property type="nucleotide sequence ID" value="NZ_CP043450.1"/>
</dbReference>
<dbReference type="InterPro" id="IPR045929">
    <property type="entry name" value="DUF6348"/>
</dbReference>
<accession>A0A5C1I1Q2</accession>
<dbReference type="Proteomes" id="UP000251402">
    <property type="component" value="Chromosome"/>
</dbReference>
<protein>
    <submittedName>
        <fullName evidence="1">Uncharacterized protein</fullName>
    </submittedName>
</protein>
<sequence length="258" mass="29480">MGLFDLFKKKPTEPIQPTAQTQQEKPAMQQSEYNGYLTEALESRLLNMGYQIERHPQYLALIVDSEIEIAAAIVDIHGAHPFIMQVNVLTIHPVYFPKGIYECLVGFGETIDKRINSALDNYLDSTFSPIMAGFSDTHDPDVDLLITTNNREVLWHPKLGDLMVQGQWEEMPDGKCLFEILREKIKPLLTDNKFNWLKIYISKNADGAIIGECVFNNQLLNDALDDITQLAEAWIMKGEFKALKQFIMFRSCDAYDNI</sequence>
<dbReference type="AlphaFoldDB" id="A0A5C1I1Q2"/>
<proteinExistence type="predicted"/>
<dbReference type="KEGG" id="mrub:DEO27_017655"/>
<keyword evidence="2" id="KW-1185">Reference proteome</keyword>
<name>A0A5C1I1Q2_9SPHI</name>